<comment type="caution">
    <text evidence="14">The sequence shown here is derived from an EMBL/GenBank/DDBJ whole genome shotgun (WGS) entry which is preliminary data.</text>
</comment>
<evidence type="ECO:0000256" key="4">
    <source>
        <dbReference type="ARBA" id="ARBA00022692"/>
    </source>
</evidence>
<reference evidence="14 15" key="1">
    <citation type="submission" date="2020-03" db="EMBL/GenBank/DDBJ databases">
        <authorList>
            <person name="Wang L."/>
            <person name="He N."/>
            <person name="Li Y."/>
            <person name="Fang Y."/>
            <person name="Zhang F."/>
        </authorList>
    </citation>
    <scope>NUCLEOTIDE SEQUENCE [LARGE SCALE GENOMIC DNA]</scope>
    <source>
        <strain evidence="15">hsmgli-8</strain>
    </source>
</reference>
<evidence type="ECO:0000313" key="14">
    <source>
        <dbReference type="EMBL" id="NJO99549.1"/>
    </source>
</evidence>
<evidence type="ECO:0000256" key="6">
    <source>
        <dbReference type="ARBA" id="ARBA00022989"/>
    </source>
</evidence>
<feature type="coiled-coil region" evidence="10">
    <location>
        <begin position="127"/>
        <end position="171"/>
    </location>
</feature>
<protein>
    <submittedName>
        <fullName evidence="14">Type III secretion system translocon subunit SctE</fullName>
    </submittedName>
</protein>
<evidence type="ECO:0000256" key="2">
    <source>
        <dbReference type="ARBA" id="ARBA00004613"/>
    </source>
</evidence>
<evidence type="ECO:0000256" key="1">
    <source>
        <dbReference type="ARBA" id="ARBA00004301"/>
    </source>
</evidence>
<dbReference type="InterPro" id="IPR003895">
    <property type="entry name" value="T3SS_SctE/BipB"/>
</dbReference>
<keyword evidence="5" id="KW-1043">Host membrane</keyword>
<dbReference type="EMBL" id="JAAVJI010000001">
    <property type="protein sequence ID" value="NJO99549.1"/>
    <property type="molecule type" value="Genomic_DNA"/>
</dbReference>
<evidence type="ECO:0000256" key="7">
    <source>
        <dbReference type="ARBA" id="ARBA00023026"/>
    </source>
</evidence>
<proteinExistence type="inferred from homology"/>
<dbReference type="Proteomes" id="UP000746535">
    <property type="component" value="Unassembled WGS sequence"/>
</dbReference>
<sequence length="594" mass="61042">MLNPLISSLPRSSFASPVTENINTITAAARTATLRPNTAAHVQAAMQSLKDTNFNAQASPSVGNKPILTTPAQALPSEPGAAKDTFTELVAKLLKLLGEVDSATLNNRLQMLKAISQAAGEAWTRLGADYQAALEQLEAANQAAEGTAQALEAAKGALAQAEHALRTAQAKLEGLTPGTPEHDAALAEVAKWETTTNQARAQASTAETNHRAALDRATSAGHDVDRLARQVLDKAPPGALPPSVQNSMEREVAAGDKLVALMMRFVELMGSAQETKTETEATLFKEIQRGRELDMAKKADEFAKELEKAQRAQKAAGCLGKIMMAVTAVVGVVATIATGGLAAGLVVAAMAAATPLLDKALKPMMDAVMSALGPVLEAMMKGVSGLLQEMGVDASTAMLVSSVVVSVAIAAAVMGAVALLSAGAGSAIAQKVMAKVGEVASRVVDKLMNSLLGKLLQNAAGKVGQNAIVQEMRALLRQLSQQLTGRLSGPGGQAALTHLQTAGQVANLTGSVAVGTLKGLGAQYEVNASENLSSILLSRDAVQRAQQALSDGVAAAGEAAKTISQTIEKVAESLERNMGTATAVARQIGAAKSI</sequence>
<keyword evidence="8 11" id="KW-0472">Membrane</keyword>
<comment type="similarity">
    <text evidence="9">Belongs to the SctE/SipB/YopB family.</text>
</comment>
<keyword evidence="15" id="KW-1185">Reference proteome</keyword>
<evidence type="ECO:0000259" key="12">
    <source>
        <dbReference type="Pfam" id="PF04888"/>
    </source>
</evidence>
<dbReference type="RefSeq" id="WP_168080803.1">
    <property type="nucleotide sequence ID" value="NZ_JAAVJI010000001.1"/>
</dbReference>
<dbReference type="Pfam" id="PF04888">
    <property type="entry name" value="SseC"/>
    <property type="match status" value="1"/>
</dbReference>
<evidence type="ECO:0000256" key="9">
    <source>
        <dbReference type="ARBA" id="ARBA00035640"/>
    </source>
</evidence>
<evidence type="ECO:0000313" key="15">
    <source>
        <dbReference type="Proteomes" id="UP000746535"/>
    </source>
</evidence>
<dbReference type="PRINTS" id="PR01375">
    <property type="entry name" value="BACINVASINB"/>
</dbReference>
<accession>A0ABX0Y8B0</accession>
<feature type="transmembrane region" description="Helical" evidence="11">
    <location>
        <begin position="322"/>
        <end position="352"/>
    </location>
</feature>
<evidence type="ECO:0000256" key="5">
    <source>
        <dbReference type="ARBA" id="ARBA00022870"/>
    </source>
</evidence>
<name>A0ABX0Y8B0_9PSED</name>
<organism evidence="14 15">
    <name type="scientific">Pseudomonas quercus</name>
    <dbReference type="NCBI Taxonomy" id="2722792"/>
    <lineage>
        <taxon>Bacteria</taxon>
        <taxon>Pseudomonadati</taxon>
        <taxon>Pseudomonadota</taxon>
        <taxon>Gammaproteobacteria</taxon>
        <taxon>Pseudomonadales</taxon>
        <taxon>Pseudomonadaceae</taxon>
        <taxon>Pseudomonas</taxon>
    </lineage>
</organism>
<feature type="transmembrane region" description="Helical" evidence="11">
    <location>
        <begin position="403"/>
        <end position="425"/>
    </location>
</feature>
<dbReference type="Gene3D" id="1.20.120.330">
    <property type="entry name" value="Nucleotidyltransferases domain 2"/>
    <property type="match status" value="2"/>
</dbReference>
<dbReference type="InterPro" id="IPR006972">
    <property type="entry name" value="BipB-like_C"/>
</dbReference>
<comment type="subcellular location">
    <subcellularLocation>
        <location evidence="1">Host membrane</location>
        <topology evidence="1">Multi-pass membrane protein</topology>
    </subcellularLocation>
    <subcellularLocation>
        <location evidence="2">Secreted</location>
    </subcellularLocation>
</comment>
<keyword evidence="6 11" id="KW-1133">Transmembrane helix</keyword>
<keyword evidence="7" id="KW-0843">Virulence</keyword>
<evidence type="ECO:0000256" key="11">
    <source>
        <dbReference type="SAM" id="Phobius"/>
    </source>
</evidence>
<dbReference type="InterPro" id="IPR032391">
    <property type="entry name" value="IpaB/BipB/SctE_N"/>
</dbReference>
<evidence type="ECO:0000256" key="8">
    <source>
        <dbReference type="ARBA" id="ARBA00023136"/>
    </source>
</evidence>
<keyword evidence="4 11" id="KW-0812">Transmembrane</keyword>
<evidence type="ECO:0000259" key="13">
    <source>
        <dbReference type="Pfam" id="PF16535"/>
    </source>
</evidence>
<evidence type="ECO:0000256" key="3">
    <source>
        <dbReference type="ARBA" id="ARBA00022525"/>
    </source>
</evidence>
<feature type="domain" description="Translocator protein BipB-like C-terminal" evidence="12">
    <location>
        <begin position="261"/>
        <end position="587"/>
    </location>
</feature>
<keyword evidence="10" id="KW-0175">Coiled coil</keyword>
<feature type="domain" description="IpaB/BipB/SctE N-terminal" evidence="13">
    <location>
        <begin position="86"/>
        <end position="231"/>
    </location>
</feature>
<gene>
    <name evidence="14" type="primary">sctE</name>
    <name evidence="14" type="ORF">HBH25_01530</name>
</gene>
<evidence type="ECO:0000256" key="10">
    <source>
        <dbReference type="SAM" id="Coils"/>
    </source>
</evidence>
<keyword evidence="3" id="KW-0964">Secreted</keyword>
<dbReference type="Pfam" id="PF16535">
    <property type="entry name" value="T3SSipB"/>
    <property type="match status" value="1"/>
</dbReference>